<dbReference type="Pfam" id="PF02167">
    <property type="entry name" value="Cytochrom_C1"/>
    <property type="match status" value="1"/>
</dbReference>
<dbReference type="GO" id="GO:0009055">
    <property type="term" value="F:electron transfer activity"/>
    <property type="evidence" value="ECO:0007669"/>
    <property type="project" value="InterPro"/>
</dbReference>
<evidence type="ECO:0000256" key="11">
    <source>
        <dbReference type="SAM" id="SignalP"/>
    </source>
</evidence>
<accession>A0A7X1ZEI5</accession>
<evidence type="ECO:0000313" key="13">
    <source>
        <dbReference type="EMBL" id="MQX37031.1"/>
    </source>
</evidence>
<dbReference type="PANTHER" id="PTHR10266:SF3">
    <property type="entry name" value="CYTOCHROME C1, HEME PROTEIN, MITOCHONDRIAL"/>
    <property type="match status" value="1"/>
</dbReference>
<evidence type="ECO:0000256" key="1">
    <source>
        <dbReference type="ARBA" id="ARBA00004370"/>
    </source>
</evidence>
<dbReference type="EMBL" id="WIVE01000031">
    <property type="protein sequence ID" value="MQX37031.1"/>
    <property type="molecule type" value="Genomic_DNA"/>
</dbReference>
<proteinExistence type="predicted"/>
<feature type="chain" id="PRO_5030753219" description="Cytochrome c1" evidence="11">
    <location>
        <begin position="29"/>
        <end position="269"/>
    </location>
</feature>
<evidence type="ECO:0000256" key="5">
    <source>
        <dbReference type="ARBA" id="ARBA00022723"/>
    </source>
</evidence>
<feature type="binding site" description="covalent" evidence="9">
    <location>
        <position position="67"/>
    </location>
    <ligand>
        <name>heme c</name>
        <dbReference type="ChEBI" id="CHEBI:61717"/>
    </ligand>
</feature>
<evidence type="ECO:0000256" key="6">
    <source>
        <dbReference type="ARBA" id="ARBA00022989"/>
    </source>
</evidence>
<dbReference type="OrthoDB" id="9808471at2"/>
<comment type="subcellular location">
    <subcellularLocation>
        <location evidence="1">Membrane</location>
    </subcellularLocation>
</comment>
<feature type="domain" description="Cytochrome c" evidence="12">
    <location>
        <begin position="54"/>
        <end position="214"/>
    </location>
</feature>
<evidence type="ECO:0000256" key="7">
    <source>
        <dbReference type="ARBA" id="ARBA00023004"/>
    </source>
</evidence>
<dbReference type="InterPro" id="IPR036909">
    <property type="entry name" value="Cyt_c-like_dom_sf"/>
</dbReference>
<evidence type="ECO:0000256" key="3">
    <source>
        <dbReference type="ARBA" id="ARBA00022617"/>
    </source>
</evidence>
<evidence type="ECO:0000313" key="14">
    <source>
        <dbReference type="Proteomes" id="UP000434582"/>
    </source>
</evidence>
<evidence type="ECO:0000256" key="10">
    <source>
        <dbReference type="SAM" id="Phobius"/>
    </source>
</evidence>
<dbReference type="GO" id="GO:0020037">
    <property type="term" value="F:heme binding"/>
    <property type="evidence" value="ECO:0007669"/>
    <property type="project" value="InterPro"/>
</dbReference>
<evidence type="ECO:0000259" key="12">
    <source>
        <dbReference type="PROSITE" id="PS51007"/>
    </source>
</evidence>
<evidence type="ECO:0000256" key="2">
    <source>
        <dbReference type="ARBA" id="ARBA00016165"/>
    </source>
</evidence>
<gene>
    <name evidence="13" type="ORF">GHC57_10925</name>
</gene>
<dbReference type="Gene3D" id="1.10.760.10">
    <property type="entry name" value="Cytochrome c-like domain"/>
    <property type="match status" value="1"/>
</dbReference>
<feature type="transmembrane region" description="Helical" evidence="10">
    <location>
        <begin position="242"/>
        <end position="260"/>
    </location>
</feature>
<dbReference type="InterPro" id="IPR002326">
    <property type="entry name" value="Cyt_c1"/>
</dbReference>
<protein>
    <recommendedName>
        <fullName evidence="2">Cytochrome c1</fullName>
    </recommendedName>
</protein>
<keyword evidence="11" id="KW-0732">Signal</keyword>
<dbReference type="InterPro" id="IPR009056">
    <property type="entry name" value="Cyt_c-like_dom"/>
</dbReference>
<keyword evidence="4 10" id="KW-0812">Transmembrane</keyword>
<keyword evidence="5 9" id="KW-0479">Metal-binding</keyword>
<feature type="binding site" description="covalent" evidence="9">
    <location>
        <position position="71"/>
    </location>
    <ligand>
        <name>heme c</name>
        <dbReference type="ChEBI" id="CHEBI:61717"/>
    </ligand>
</feature>
<keyword evidence="6 10" id="KW-1133">Transmembrane helix</keyword>
<name>A0A7X1ZEI5_9PROT</name>
<comment type="caution">
    <text evidence="13">The sequence shown here is derived from an EMBL/GenBank/DDBJ whole genome shotgun (WGS) entry which is preliminary data.</text>
</comment>
<dbReference type="GO" id="GO:0046872">
    <property type="term" value="F:metal ion binding"/>
    <property type="evidence" value="ECO:0007669"/>
    <property type="project" value="UniProtKB-KW"/>
</dbReference>
<sequence>MSTLTRIATAAAVAAGLTLGLGAVGAQAAGGGEGPGLKRPYWSFEGVFGGYDEQQLRRGWEVYAQVCKSCHVLDYMHYRNLEQIGFTEDEVKEIAASFEVEDGPDEWGEMFMRPATPMDEFAKPYENDAIAKLANGGVVPPNLSVMARARDGGADYIYSLMLGYRDEVPEWVLEHDPNFELPAGKSFNAYFPGYAISMPQQLFEGILEYPDGTEPSAEQMAHDVTAFLQWAAEPELEDRKALGRYVLVFLLVLTALLYAYKREIWKDAH</sequence>
<evidence type="ECO:0000256" key="4">
    <source>
        <dbReference type="ARBA" id="ARBA00022692"/>
    </source>
</evidence>
<feature type="binding site" description="covalent" evidence="9">
    <location>
        <position position="198"/>
    </location>
    <ligand>
        <name>heme c</name>
        <dbReference type="ChEBI" id="CHEBI:61717"/>
    </ligand>
</feature>
<feature type="signal peptide" evidence="11">
    <location>
        <begin position="1"/>
        <end position="28"/>
    </location>
</feature>
<feature type="binding site" description="covalent" evidence="9">
    <location>
        <position position="70"/>
    </location>
    <ligand>
        <name>heme c</name>
        <dbReference type="ChEBI" id="CHEBI:61717"/>
    </ligand>
</feature>
<dbReference type="Proteomes" id="UP000434582">
    <property type="component" value="Unassembled WGS sequence"/>
</dbReference>
<organism evidence="13 14">
    <name type="scientific">Roseospira navarrensis</name>
    <dbReference type="NCBI Taxonomy" id="140058"/>
    <lineage>
        <taxon>Bacteria</taxon>
        <taxon>Pseudomonadati</taxon>
        <taxon>Pseudomonadota</taxon>
        <taxon>Alphaproteobacteria</taxon>
        <taxon>Rhodospirillales</taxon>
        <taxon>Rhodospirillaceae</taxon>
        <taxon>Roseospira</taxon>
    </lineage>
</organism>
<dbReference type="SUPFAM" id="SSF46626">
    <property type="entry name" value="Cytochrome c"/>
    <property type="match status" value="1"/>
</dbReference>
<keyword evidence="7 9" id="KW-0408">Iron</keyword>
<dbReference type="PANTHER" id="PTHR10266">
    <property type="entry name" value="CYTOCHROME C1"/>
    <property type="match status" value="1"/>
</dbReference>
<dbReference type="GO" id="GO:0016020">
    <property type="term" value="C:membrane"/>
    <property type="evidence" value="ECO:0007669"/>
    <property type="project" value="UniProtKB-SubCell"/>
</dbReference>
<dbReference type="PRINTS" id="PR00603">
    <property type="entry name" value="CYTOCHROMEC1"/>
</dbReference>
<dbReference type="Gene3D" id="1.20.5.100">
    <property type="entry name" value="Cytochrome c1, transmembrane anchor, C-terminal"/>
    <property type="match status" value="1"/>
</dbReference>
<dbReference type="PROSITE" id="PS51007">
    <property type="entry name" value="CYTC"/>
    <property type="match status" value="1"/>
</dbReference>
<keyword evidence="8 10" id="KW-0472">Membrane</keyword>
<keyword evidence="14" id="KW-1185">Reference proteome</keyword>
<reference evidence="13 14" key="1">
    <citation type="submission" date="2019-10" db="EMBL/GenBank/DDBJ databases">
        <title>Draft whole-genome sequence of the purple nonsulfur photosynthetic bacterium Roseospira navarrensis DSM 15114.</title>
        <authorList>
            <person name="Kyndt J.A."/>
            <person name="Meyer T.E."/>
        </authorList>
    </citation>
    <scope>NUCLEOTIDE SEQUENCE [LARGE SCALE GENOMIC DNA]</scope>
    <source>
        <strain evidence="13 14">DSM 15114</strain>
    </source>
</reference>
<dbReference type="AlphaFoldDB" id="A0A7X1ZEI5"/>
<dbReference type="RefSeq" id="WP_153344093.1">
    <property type="nucleotide sequence ID" value="NZ_WIVE01000031.1"/>
</dbReference>
<comment type="cofactor">
    <cofactor evidence="9">
        <name>heme c</name>
        <dbReference type="ChEBI" id="CHEBI:61717"/>
    </cofactor>
    <text evidence="9">Binds 1 heme c group covalently per subunit.</text>
</comment>
<evidence type="ECO:0000256" key="8">
    <source>
        <dbReference type="ARBA" id="ARBA00023136"/>
    </source>
</evidence>
<keyword evidence="3 9" id="KW-0349">Heme</keyword>
<evidence type="ECO:0000256" key="9">
    <source>
        <dbReference type="PIRSR" id="PIRSR602326-1"/>
    </source>
</evidence>